<dbReference type="Pfam" id="PF01053">
    <property type="entry name" value="Cys_Met_Meta_PP"/>
    <property type="match status" value="1"/>
</dbReference>
<accession>A0A5C3MR81</accession>
<dbReference type="InterPro" id="IPR015422">
    <property type="entry name" value="PyrdxlP-dep_Trfase_small"/>
</dbReference>
<evidence type="ECO:0000256" key="4">
    <source>
        <dbReference type="ARBA" id="ARBA00022898"/>
    </source>
</evidence>
<dbReference type="PANTHER" id="PTHR11808">
    <property type="entry name" value="TRANS-SULFURATION ENZYME FAMILY MEMBER"/>
    <property type="match status" value="1"/>
</dbReference>
<dbReference type="GO" id="GO:0019343">
    <property type="term" value="P:cysteine biosynthetic process via cystathionine"/>
    <property type="evidence" value="ECO:0007669"/>
    <property type="project" value="TreeGrafter"/>
</dbReference>
<dbReference type="GO" id="GO:0005737">
    <property type="term" value="C:cytoplasm"/>
    <property type="evidence" value="ECO:0007669"/>
    <property type="project" value="TreeGrafter"/>
</dbReference>
<keyword evidence="5" id="KW-0198">Cysteine biosynthesis</keyword>
<dbReference type="EMBL" id="ML213527">
    <property type="protein sequence ID" value="TFK46866.1"/>
    <property type="molecule type" value="Genomic_DNA"/>
</dbReference>
<evidence type="ECO:0000256" key="1">
    <source>
        <dbReference type="ARBA" id="ARBA00001933"/>
    </source>
</evidence>
<comment type="cofactor">
    <cofactor evidence="1 7">
        <name>pyridoxal 5'-phosphate</name>
        <dbReference type="ChEBI" id="CHEBI:597326"/>
    </cofactor>
</comment>
<reference evidence="8 9" key="1">
    <citation type="journal article" date="2019" name="Nat. Ecol. Evol.">
        <title>Megaphylogeny resolves global patterns of mushroom evolution.</title>
        <authorList>
            <person name="Varga T."/>
            <person name="Krizsan K."/>
            <person name="Foldi C."/>
            <person name="Dima B."/>
            <person name="Sanchez-Garcia M."/>
            <person name="Sanchez-Ramirez S."/>
            <person name="Szollosi G.J."/>
            <person name="Szarkandi J.G."/>
            <person name="Papp V."/>
            <person name="Albert L."/>
            <person name="Andreopoulos W."/>
            <person name="Angelini C."/>
            <person name="Antonin V."/>
            <person name="Barry K.W."/>
            <person name="Bougher N.L."/>
            <person name="Buchanan P."/>
            <person name="Buyck B."/>
            <person name="Bense V."/>
            <person name="Catcheside P."/>
            <person name="Chovatia M."/>
            <person name="Cooper J."/>
            <person name="Damon W."/>
            <person name="Desjardin D."/>
            <person name="Finy P."/>
            <person name="Geml J."/>
            <person name="Haridas S."/>
            <person name="Hughes K."/>
            <person name="Justo A."/>
            <person name="Karasinski D."/>
            <person name="Kautmanova I."/>
            <person name="Kiss B."/>
            <person name="Kocsube S."/>
            <person name="Kotiranta H."/>
            <person name="LaButti K.M."/>
            <person name="Lechner B.E."/>
            <person name="Liimatainen K."/>
            <person name="Lipzen A."/>
            <person name="Lukacs Z."/>
            <person name="Mihaltcheva S."/>
            <person name="Morgado L.N."/>
            <person name="Niskanen T."/>
            <person name="Noordeloos M.E."/>
            <person name="Ohm R.A."/>
            <person name="Ortiz-Santana B."/>
            <person name="Ovrebo C."/>
            <person name="Racz N."/>
            <person name="Riley R."/>
            <person name="Savchenko A."/>
            <person name="Shiryaev A."/>
            <person name="Soop K."/>
            <person name="Spirin V."/>
            <person name="Szebenyi C."/>
            <person name="Tomsovsky M."/>
            <person name="Tulloss R.E."/>
            <person name="Uehling J."/>
            <person name="Grigoriev I.V."/>
            <person name="Vagvolgyi C."/>
            <person name="Papp T."/>
            <person name="Martin F.M."/>
            <person name="Miettinen O."/>
            <person name="Hibbett D.S."/>
            <person name="Nagy L.G."/>
        </authorList>
    </citation>
    <scope>NUCLEOTIDE SEQUENCE [LARGE SCALE GENOMIC DNA]</scope>
    <source>
        <strain evidence="8 9">OMC1185</strain>
    </source>
</reference>
<dbReference type="GO" id="GO:0030170">
    <property type="term" value="F:pyridoxal phosphate binding"/>
    <property type="evidence" value="ECO:0007669"/>
    <property type="project" value="InterPro"/>
</dbReference>
<evidence type="ECO:0000256" key="5">
    <source>
        <dbReference type="ARBA" id="ARBA00023192"/>
    </source>
</evidence>
<evidence type="ECO:0000313" key="9">
    <source>
        <dbReference type="Proteomes" id="UP000305948"/>
    </source>
</evidence>
<dbReference type="AlphaFoldDB" id="A0A5C3MR81"/>
<dbReference type="Proteomes" id="UP000305948">
    <property type="component" value="Unassembled WGS sequence"/>
</dbReference>
<evidence type="ECO:0000313" key="8">
    <source>
        <dbReference type="EMBL" id="TFK46866.1"/>
    </source>
</evidence>
<dbReference type="Gene3D" id="3.90.1150.10">
    <property type="entry name" value="Aspartate Aminotransferase, domain 1"/>
    <property type="match status" value="1"/>
</dbReference>
<evidence type="ECO:0000256" key="6">
    <source>
        <dbReference type="ARBA" id="ARBA00029853"/>
    </source>
</evidence>
<sequence>MGLDDVQKYSRSANLDRTALEEDITRISGDSLTLAFSSGPATAENVLQSLGLNAHIISNGCLWRDLTIHEETGRGESRLADTICRSAECAGEAAILAAFQDNTKPYWLDHILPIPSSFLTLLLHADAVICSLPKCAISHPDVNGCPDTEATPCIHGRLISASYSRGTKTLHVRVKAHGVNARQCLKHSPHVQEVIYSALTSHSKNDPAYRSLSPQARIFAMSLPGTARASRSLEELPAQMTHGGISPTERAALGIDDLVADDLQPGEAAVLDQVGSMPVRKCIIH</sequence>
<protein>
    <recommendedName>
        <fullName evidence="3">cystathionine gamma-lyase</fullName>
        <ecNumber evidence="3">4.4.1.1</ecNumber>
    </recommendedName>
    <alternativeName>
        <fullName evidence="6">Gamma-cystathionase</fullName>
    </alternativeName>
</protein>
<evidence type="ECO:0000256" key="7">
    <source>
        <dbReference type="RuleBase" id="RU362118"/>
    </source>
</evidence>
<dbReference type="STRING" id="5364.A0A5C3MR81"/>
<organism evidence="8 9">
    <name type="scientific">Heliocybe sulcata</name>
    <dbReference type="NCBI Taxonomy" id="5364"/>
    <lineage>
        <taxon>Eukaryota</taxon>
        <taxon>Fungi</taxon>
        <taxon>Dikarya</taxon>
        <taxon>Basidiomycota</taxon>
        <taxon>Agaricomycotina</taxon>
        <taxon>Agaricomycetes</taxon>
        <taxon>Gloeophyllales</taxon>
        <taxon>Gloeophyllaceae</taxon>
        <taxon>Heliocybe</taxon>
    </lineage>
</organism>
<gene>
    <name evidence="8" type="ORF">OE88DRAFT_1714869</name>
</gene>
<dbReference type="GO" id="GO:0004123">
    <property type="term" value="F:cystathionine gamma-lyase activity"/>
    <property type="evidence" value="ECO:0007669"/>
    <property type="project" value="TreeGrafter"/>
</dbReference>
<keyword evidence="4 7" id="KW-0663">Pyridoxal phosphate</keyword>
<evidence type="ECO:0000256" key="2">
    <source>
        <dbReference type="ARBA" id="ARBA00005038"/>
    </source>
</evidence>
<keyword evidence="5" id="KW-0028">Amino-acid biosynthesis</keyword>
<evidence type="ECO:0000256" key="3">
    <source>
        <dbReference type="ARBA" id="ARBA00012085"/>
    </source>
</evidence>
<dbReference type="GO" id="GO:0019346">
    <property type="term" value="P:transsulfuration"/>
    <property type="evidence" value="ECO:0007669"/>
    <property type="project" value="InterPro"/>
</dbReference>
<dbReference type="OrthoDB" id="3512640at2759"/>
<dbReference type="PANTHER" id="PTHR11808:SF15">
    <property type="entry name" value="CYSTATHIONINE GAMMA-LYASE"/>
    <property type="match status" value="1"/>
</dbReference>
<comment type="similarity">
    <text evidence="7">Belongs to the trans-sulfuration enzymes family.</text>
</comment>
<proteinExistence type="inferred from homology"/>
<name>A0A5C3MR81_9AGAM</name>
<comment type="pathway">
    <text evidence="2">Amino-acid biosynthesis; L-cysteine biosynthesis; L-cysteine from L-homocysteine and L-serine: step 2/2.</text>
</comment>
<dbReference type="InterPro" id="IPR000277">
    <property type="entry name" value="Cys/Met-Metab_PyrdxlP-dep_enz"/>
</dbReference>
<dbReference type="EC" id="4.4.1.1" evidence="3"/>
<keyword evidence="9" id="KW-1185">Reference proteome</keyword>
<dbReference type="SUPFAM" id="SSF53383">
    <property type="entry name" value="PLP-dependent transferases"/>
    <property type="match status" value="1"/>
</dbReference>
<dbReference type="InterPro" id="IPR015424">
    <property type="entry name" value="PyrdxlP-dep_Trfase"/>
</dbReference>